<evidence type="ECO:0000313" key="2">
    <source>
        <dbReference type="EMBL" id="QPC69024.1"/>
    </source>
</evidence>
<organism evidence="2 3">
    <name type="scientific">Fusarium culmorum</name>
    <dbReference type="NCBI Taxonomy" id="5516"/>
    <lineage>
        <taxon>Eukaryota</taxon>
        <taxon>Fungi</taxon>
        <taxon>Dikarya</taxon>
        <taxon>Ascomycota</taxon>
        <taxon>Pezizomycotina</taxon>
        <taxon>Sordariomycetes</taxon>
        <taxon>Hypocreomycetidae</taxon>
        <taxon>Hypocreales</taxon>
        <taxon>Nectriaceae</taxon>
        <taxon>Fusarium</taxon>
    </lineage>
</organism>
<dbReference type="Proteomes" id="UP000663297">
    <property type="component" value="Chromosome 4"/>
</dbReference>
<sequence>MIDSDLMNEWVVVHRERNAPGNQPDSAAAPKTPHKSDLRETKELRYEYALKIEETLRHLRKSHEDRSEPKEELETANPSAQQPEGDCQSAEERPLKRTLSTKETSRKRPSYRDQSDDEEDGDAAGNTDEANGETQKPKVVGRRGTETTRCCVRDKFQCIFAGTSPGESAHILPFAWNKDQDNHLQTDECFHGCRAFFDVSVIDKVSTAINYSDASNKYWNMGCIDDQLWSWWPSAYFGLKCLGVKPKQSLESESLEEPEFEVEIQFDWLCSRREEPDDLVYLEDDVNDMREMAEMQIKHEDDGSPAPKDLDTDIVSGHTATISMPEKDALKCKIVLDIHWNIICIAAMSSGADYPELLEEPIAWVYDKGW</sequence>
<feature type="region of interest" description="Disordered" evidence="1">
    <location>
        <begin position="59"/>
        <end position="141"/>
    </location>
</feature>
<gene>
    <name evidence="2" type="ORF">HYE67_011255</name>
</gene>
<protein>
    <recommendedName>
        <fullName evidence="4">HNH nuclease domain-containing protein</fullName>
    </recommendedName>
</protein>
<evidence type="ECO:0000313" key="3">
    <source>
        <dbReference type="Proteomes" id="UP000663297"/>
    </source>
</evidence>
<feature type="compositionally biased region" description="Basic and acidic residues" evidence="1">
    <location>
        <begin position="59"/>
        <end position="73"/>
    </location>
</feature>
<name>A0A7S8I240_FUSCU</name>
<dbReference type="EMBL" id="CP064750">
    <property type="protein sequence ID" value="QPC69024.1"/>
    <property type="molecule type" value="Genomic_DNA"/>
</dbReference>
<evidence type="ECO:0008006" key="4">
    <source>
        <dbReference type="Google" id="ProtNLM"/>
    </source>
</evidence>
<evidence type="ECO:0000256" key="1">
    <source>
        <dbReference type="SAM" id="MobiDB-lite"/>
    </source>
</evidence>
<accession>A0A7S8I240</accession>
<feature type="region of interest" description="Disordered" evidence="1">
    <location>
        <begin position="15"/>
        <end position="42"/>
    </location>
</feature>
<proteinExistence type="predicted"/>
<dbReference type="AlphaFoldDB" id="A0A7S8I240"/>
<reference evidence="2" key="1">
    <citation type="submission" date="2020-11" db="EMBL/GenBank/DDBJ databases">
        <title>The chromosome-scale genome resource for two endophytic Fusarium species: F. culmorum and F. pseudograminearum.</title>
        <authorList>
            <person name="Yuan Z."/>
        </authorList>
    </citation>
    <scope>NUCLEOTIDE SEQUENCE</scope>
    <source>
        <strain evidence="2">Class2-1B</strain>
    </source>
</reference>
<feature type="compositionally biased region" description="Basic and acidic residues" evidence="1">
    <location>
        <begin position="103"/>
        <end position="114"/>
    </location>
</feature>